<sequence>MGFSDQTTNYKLQTTNYKLQTTNYKLQTTNYNKATGWIIQWLYAQTSDLLLLQQIIAPCQSVAQGMAMAIR</sequence>
<name>A0A317C1I7_9GAMM</name>
<comment type="caution">
    <text evidence="1">The sequence shown here is derived from an EMBL/GenBank/DDBJ whole genome shotgun (WGS) entry which is preliminary data.</text>
</comment>
<gene>
    <name evidence="1" type="ORF">DKW60_21050</name>
</gene>
<dbReference type="EMBL" id="QGKM01000087">
    <property type="protein sequence ID" value="PWQ92485.1"/>
    <property type="molecule type" value="Genomic_DNA"/>
</dbReference>
<dbReference type="Proteomes" id="UP000245539">
    <property type="component" value="Unassembled WGS sequence"/>
</dbReference>
<organism evidence="1 2">
    <name type="scientific">Leucothrix pacifica</name>
    <dbReference type="NCBI Taxonomy" id="1247513"/>
    <lineage>
        <taxon>Bacteria</taxon>
        <taxon>Pseudomonadati</taxon>
        <taxon>Pseudomonadota</taxon>
        <taxon>Gammaproteobacteria</taxon>
        <taxon>Thiotrichales</taxon>
        <taxon>Thiotrichaceae</taxon>
        <taxon>Leucothrix</taxon>
    </lineage>
</organism>
<keyword evidence="2" id="KW-1185">Reference proteome</keyword>
<evidence type="ECO:0000313" key="1">
    <source>
        <dbReference type="EMBL" id="PWQ92485.1"/>
    </source>
</evidence>
<reference evidence="1 2" key="1">
    <citation type="submission" date="2018-05" db="EMBL/GenBank/DDBJ databases">
        <title>Leucothrix arctica sp. nov., isolated from Arctic seawater.</title>
        <authorList>
            <person name="Choi A."/>
            <person name="Baek K."/>
        </authorList>
    </citation>
    <scope>NUCLEOTIDE SEQUENCE [LARGE SCALE GENOMIC DNA]</scope>
    <source>
        <strain evidence="1 2">JCM 18388</strain>
    </source>
</reference>
<evidence type="ECO:0000313" key="2">
    <source>
        <dbReference type="Proteomes" id="UP000245539"/>
    </source>
</evidence>
<dbReference type="AlphaFoldDB" id="A0A317C1I7"/>
<accession>A0A317C1I7</accession>
<proteinExistence type="predicted"/>
<protein>
    <submittedName>
        <fullName evidence="1">Uncharacterized protein</fullName>
    </submittedName>
</protein>